<sequence>MVEPLVALHSGMIMLLTNLAFSSHLERRSLGGCWSKKAIWTVLMRTSRLVAITARPVLRLLVPLRLISATIWSLRLEQFYSILFTQQHWSKCSKGGHRTCVVHDGNKRGIQRGQTNQDLSNEISFSKTHQQHAVNSRAHEFAEENLSWLGTFCKCLKLRPEIHSSGLSVVQEQLVKSSPSVRSTNTVMIKEGLKN</sequence>
<dbReference type="AlphaFoldDB" id="A0AAV3QXU5"/>
<evidence type="ECO:0000313" key="1">
    <source>
        <dbReference type="EMBL" id="GAA0168474.1"/>
    </source>
</evidence>
<gene>
    <name evidence="1" type="ORF">LIER_40572</name>
</gene>
<accession>A0AAV3QXU5</accession>
<evidence type="ECO:0000313" key="2">
    <source>
        <dbReference type="Proteomes" id="UP001454036"/>
    </source>
</evidence>
<keyword evidence="2" id="KW-1185">Reference proteome</keyword>
<organism evidence="1 2">
    <name type="scientific">Lithospermum erythrorhizon</name>
    <name type="common">Purple gromwell</name>
    <name type="synonym">Lithospermum officinale var. erythrorhizon</name>
    <dbReference type="NCBI Taxonomy" id="34254"/>
    <lineage>
        <taxon>Eukaryota</taxon>
        <taxon>Viridiplantae</taxon>
        <taxon>Streptophyta</taxon>
        <taxon>Embryophyta</taxon>
        <taxon>Tracheophyta</taxon>
        <taxon>Spermatophyta</taxon>
        <taxon>Magnoliopsida</taxon>
        <taxon>eudicotyledons</taxon>
        <taxon>Gunneridae</taxon>
        <taxon>Pentapetalae</taxon>
        <taxon>asterids</taxon>
        <taxon>lamiids</taxon>
        <taxon>Boraginales</taxon>
        <taxon>Boraginaceae</taxon>
        <taxon>Boraginoideae</taxon>
        <taxon>Lithospermeae</taxon>
        <taxon>Lithospermum</taxon>
    </lineage>
</organism>
<name>A0AAV3QXU5_LITER</name>
<proteinExistence type="predicted"/>
<comment type="caution">
    <text evidence="1">The sequence shown here is derived from an EMBL/GenBank/DDBJ whole genome shotgun (WGS) entry which is preliminary data.</text>
</comment>
<reference evidence="1 2" key="1">
    <citation type="submission" date="2024-01" db="EMBL/GenBank/DDBJ databases">
        <title>The complete chloroplast genome sequence of Lithospermum erythrorhizon: insights into the phylogenetic relationship among Boraginaceae species and the maternal lineages of purple gromwells.</title>
        <authorList>
            <person name="Okada T."/>
            <person name="Watanabe K."/>
        </authorList>
    </citation>
    <scope>NUCLEOTIDE SEQUENCE [LARGE SCALE GENOMIC DNA]</scope>
</reference>
<dbReference type="EMBL" id="BAABME010023635">
    <property type="protein sequence ID" value="GAA0168474.1"/>
    <property type="molecule type" value="Genomic_DNA"/>
</dbReference>
<protein>
    <submittedName>
        <fullName evidence="1">Uncharacterized protein</fullName>
    </submittedName>
</protein>
<dbReference type="Proteomes" id="UP001454036">
    <property type="component" value="Unassembled WGS sequence"/>
</dbReference>